<dbReference type="PANTHER" id="PTHR13267">
    <property type="entry name" value="ZINC FINGER PROTEIN 277"/>
    <property type="match status" value="1"/>
</dbReference>
<dbReference type="GO" id="GO:0008270">
    <property type="term" value="F:zinc ion binding"/>
    <property type="evidence" value="ECO:0007669"/>
    <property type="project" value="UniProtKB-KW"/>
</dbReference>
<evidence type="ECO:0000259" key="6">
    <source>
        <dbReference type="PROSITE" id="PS50157"/>
    </source>
</evidence>
<dbReference type="KEGG" id="btab:109038455"/>
<dbReference type="AlphaFoldDB" id="A0A9P0A9P7"/>
<dbReference type="InterPro" id="IPR013087">
    <property type="entry name" value="Znf_C2H2_type"/>
</dbReference>
<dbReference type="Pfam" id="PF12756">
    <property type="entry name" value="zf-C2H2_2"/>
    <property type="match status" value="2"/>
</dbReference>
<evidence type="ECO:0000313" key="7">
    <source>
        <dbReference type="EMBL" id="CAH0389641.1"/>
    </source>
</evidence>
<organism evidence="7 8">
    <name type="scientific">Bemisia tabaci</name>
    <name type="common">Sweetpotato whitefly</name>
    <name type="synonym">Aleurodes tabaci</name>
    <dbReference type="NCBI Taxonomy" id="7038"/>
    <lineage>
        <taxon>Eukaryota</taxon>
        <taxon>Metazoa</taxon>
        <taxon>Ecdysozoa</taxon>
        <taxon>Arthropoda</taxon>
        <taxon>Hexapoda</taxon>
        <taxon>Insecta</taxon>
        <taxon>Pterygota</taxon>
        <taxon>Neoptera</taxon>
        <taxon>Paraneoptera</taxon>
        <taxon>Hemiptera</taxon>
        <taxon>Sternorrhyncha</taxon>
        <taxon>Aleyrodoidea</taxon>
        <taxon>Aleyrodidae</taxon>
        <taxon>Aleyrodinae</taxon>
        <taxon>Bemisia</taxon>
    </lineage>
</organism>
<accession>A0A9P0A9P7</accession>
<dbReference type="PROSITE" id="PS00028">
    <property type="entry name" value="ZINC_FINGER_C2H2_1"/>
    <property type="match status" value="1"/>
</dbReference>
<dbReference type="Gene3D" id="3.30.160.60">
    <property type="entry name" value="Classic Zinc Finger"/>
    <property type="match status" value="1"/>
</dbReference>
<evidence type="ECO:0000313" key="8">
    <source>
        <dbReference type="Proteomes" id="UP001152759"/>
    </source>
</evidence>
<name>A0A9P0A9P7_BEMTA</name>
<keyword evidence="2 5" id="KW-0863">Zinc-finger</keyword>
<evidence type="ECO:0000256" key="1">
    <source>
        <dbReference type="ARBA" id="ARBA00022723"/>
    </source>
</evidence>
<keyword evidence="8" id="KW-1185">Reference proteome</keyword>
<dbReference type="InterPro" id="IPR036236">
    <property type="entry name" value="Znf_C2H2_sf"/>
</dbReference>
<sequence length="405" mass="48296">MSRLSQFYRPAAAQPPCSSLEQNQFATCLFCDERFTLPSEEGNILKHLFVTHHFIIAEGHVISNLKKYLDFWRIQFESSSNALEKFCTKFKVDIEHECDIEKDVECYMLSDHVEEDKCLRQHLHKEKLEAALTQQQFEREDTSFKRCCLFCRFEETGTRAKYLEHLASNHNLQLGRPDNLVYIDDFLDNIEDKIKNLICIFCERTFKDRNVLREHMRKKGHKRPNPRNRFYNQFYIVNYREMGKTWQDETQINCRHQGYRSDSEDEDGHWSDWEEKEESNIVCLFCPRSAHSDVGIFLHMSAYHNFSFKELTHGLHFYEKVKVVNFIRRKVLDTRCIICDSKAESNSALLVHMEEAKHFRLPEKEVWDQPEFFFPILEDDNLLTYLENDDTDDKIKKTENLPGEI</sequence>
<evidence type="ECO:0000256" key="3">
    <source>
        <dbReference type="ARBA" id="ARBA00022833"/>
    </source>
</evidence>
<feature type="domain" description="C2H2-type" evidence="6">
    <location>
        <begin position="197"/>
        <end position="226"/>
    </location>
</feature>
<reference evidence="7" key="1">
    <citation type="submission" date="2021-12" db="EMBL/GenBank/DDBJ databases">
        <authorList>
            <person name="King R."/>
        </authorList>
    </citation>
    <scope>NUCLEOTIDE SEQUENCE</scope>
</reference>
<dbReference type="Proteomes" id="UP001152759">
    <property type="component" value="Chromosome 5"/>
</dbReference>
<dbReference type="EMBL" id="OU963866">
    <property type="protein sequence ID" value="CAH0389641.1"/>
    <property type="molecule type" value="Genomic_DNA"/>
</dbReference>
<dbReference type="SUPFAM" id="SSF57667">
    <property type="entry name" value="beta-beta-alpha zinc fingers"/>
    <property type="match status" value="2"/>
</dbReference>
<evidence type="ECO:0000256" key="5">
    <source>
        <dbReference type="PROSITE-ProRule" id="PRU00042"/>
    </source>
</evidence>
<evidence type="ECO:0000256" key="4">
    <source>
        <dbReference type="ARBA" id="ARBA00034119"/>
    </source>
</evidence>
<keyword evidence="1" id="KW-0479">Metal-binding</keyword>
<comment type="similarity">
    <text evidence="4">Belongs to the ZNF277 family.</text>
</comment>
<dbReference type="InterPro" id="IPR041661">
    <property type="entry name" value="ZN622/Rei1/Reh1_Znf-C2H2"/>
</dbReference>
<evidence type="ECO:0000256" key="2">
    <source>
        <dbReference type="ARBA" id="ARBA00022771"/>
    </source>
</evidence>
<protein>
    <recommendedName>
        <fullName evidence="6">C2H2-type domain-containing protein</fullName>
    </recommendedName>
</protein>
<dbReference type="PANTHER" id="PTHR13267:SF3">
    <property type="entry name" value="ZINC FINGER PROTEIN 277"/>
    <property type="match status" value="1"/>
</dbReference>
<dbReference type="PROSITE" id="PS50157">
    <property type="entry name" value="ZINC_FINGER_C2H2_2"/>
    <property type="match status" value="1"/>
</dbReference>
<dbReference type="SMART" id="SM00355">
    <property type="entry name" value="ZnF_C2H2"/>
    <property type="match status" value="5"/>
</dbReference>
<keyword evidence="3" id="KW-0862">Zinc</keyword>
<proteinExistence type="inferred from homology"/>
<gene>
    <name evidence="7" type="ORF">BEMITA_LOCUS8451</name>
</gene>
<dbReference type="InterPro" id="IPR040048">
    <property type="entry name" value="ZNF277"/>
</dbReference>